<keyword evidence="1" id="KW-0732">Signal</keyword>
<dbReference type="AlphaFoldDB" id="A0A2N7LAG0"/>
<evidence type="ECO:0000313" key="3">
    <source>
        <dbReference type="Proteomes" id="UP000235387"/>
    </source>
</evidence>
<organism evidence="2 3">
    <name type="scientific">Enterovibrio norvegicus</name>
    <dbReference type="NCBI Taxonomy" id="188144"/>
    <lineage>
        <taxon>Bacteria</taxon>
        <taxon>Pseudomonadati</taxon>
        <taxon>Pseudomonadota</taxon>
        <taxon>Gammaproteobacteria</taxon>
        <taxon>Vibrionales</taxon>
        <taxon>Vibrionaceae</taxon>
        <taxon>Enterovibrio</taxon>
    </lineage>
</organism>
<evidence type="ECO:0008006" key="4">
    <source>
        <dbReference type="Google" id="ProtNLM"/>
    </source>
</evidence>
<name>A0A2N7LAG0_9GAMM</name>
<comment type="caution">
    <text evidence="2">The sequence shown here is derived from an EMBL/GenBank/DDBJ whole genome shotgun (WGS) entry which is preliminary data.</text>
</comment>
<protein>
    <recommendedName>
        <fullName evidence="4">Spore coat protein U domain-containing protein</fullName>
    </recommendedName>
</protein>
<dbReference type="EMBL" id="MDAL01000021">
    <property type="protein sequence ID" value="PMN91614.1"/>
    <property type="molecule type" value="Genomic_DNA"/>
</dbReference>
<dbReference type="RefSeq" id="WP_102391014.1">
    <property type="nucleotide sequence ID" value="NZ_MDAL01000021.1"/>
</dbReference>
<proteinExistence type="predicted"/>
<accession>A0A2N7LAG0</accession>
<feature type="signal peptide" evidence="1">
    <location>
        <begin position="1"/>
        <end position="19"/>
    </location>
</feature>
<reference evidence="3" key="1">
    <citation type="submission" date="2016-07" db="EMBL/GenBank/DDBJ databases">
        <title>Nontailed viruses are major unrecognized killers of bacteria in the ocean.</title>
        <authorList>
            <person name="Kauffman K."/>
            <person name="Hussain F."/>
            <person name="Yang J."/>
            <person name="Arevalo P."/>
            <person name="Brown J."/>
            <person name="Cutler M."/>
            <person name="Kelly L."/>
            <person name="Polz M.F."/>
        </authorList>
    </citation>
    <scope>NUCLEOTIDE SEQUENCE [LARGE SCALE GENOMIC DNA]</scope>
    <source>
        <strain evidence="3">10N.261.45.A10</strain>
    </source>
</reference>
<sequence length="164" mass="16448">MKKLGICSIASIAASTFFAASVSADPVSIAIQGNVDPICQVTGLNPVNYQAGILNSGASLSTSISGLTVQCNYASGANVTLTSTNEGMKSNSSTDVVHYTATLNMDTLADLSLDTSASKSATNGYGGSTLLATGESAALDIAVTGTATYAGDYSDTLTITIAQQ</sequence>
<evidence type="ECO:0000313" key="2">
    <source>
        <dbReference type="EMBL" id="PMN91614.1"/>
    </source>
</evidence>
<feature type="chain" id="PRO_5014970274" description="Spore coat protein U domain-containing protein" evidence="1">
    <location>
        <begin position="20"/>
        <end position="164"/>
    </location>
</feature>
<gene>
    <name evidence="2" type="ORF">BCT23_17105</name>
</gene>
<evidence type="ECO:0000256" key="1">
    <source>
        <dbReference type="SAM" id="SignalP"/>
    </source>
</evidence>
<dbReference type="Proteomes" id="UP000235387">
    <property type="component" value="Unassembled WGS sequence"/>
</dbReference>